<dbReference type="GO" id="GO:0005524">
    <property type="term" value="F:ATP binding"/>
    <property type="evidence" value="ECO:0007669"/>
    <property type="project" value="UniProtKB-KW"/>
</dbReference>
<keyword evidence="3" id="KW-0547">Nucleotide-binding</keyword>
<dbReference type="Gene3D" id="1.10.510.10">
    <property type="entry name" value="Transferase(Phosphotransferase) domain 1"/>
    <property type="match status" value="1"/>
</dbReference>
<keyword evidence="5" id="KW-0067">ATP-binding</keyword>
<dbReference type="SMART" id="SM00220">
    <property type="entry name" value="S_TKc"/>
    <property type="match status" value="1"/>
</dbReference>
<evidence type="ECO:0000256" key="6">
    <source>
        <dbReference type="SAM" id="MobiDB-lite"/>
    </source>
</evidence>
<organism evidence="8 9">
    <name type="scientific">Ancylostoma duodenale</name>
    <dbReference type="NCBI Taxonomy" id="51022"/>
    <lineage>
        <taxon>Eukaryota</taxon>
        <taxon>Metazoa</taxon>
        <taxon>Ecdysozoa</taxon>
        <taxon>Nematoda</taxon>
        <taxon>Chromadorea</taxon>
        <taxon>Rhabditida</taxon>
        <taxon>Rhabditina</taxon>
        <taxon>Rhabditomorpha</taxon>
        <taxon>Strongyloidea</taxon>
        <taxon>Ancylostomatidae</taxon>
        <taxon>Ancylostomatinae</taxon>
        <taxon>Ancylostoma</taxon>
    </lineage>
</organism>
<proteinExistence type="predicted"/>
<dbReference type="EMBL" id="KN726953">
    <property type="protein sequence ID" value="KIH66803.1"/>
    <property type="molecule type" value="Genomic_DNA"/>
</dbReference>
<dbReference type="PANTHER" id="PTHR24345">
    <property type="entry name" value="SERINE/THREONINE-PROTEIN KINASE PLK"/>
    <property type="match status" value="1"/>
</dbReference>
<dbReference type="InterPro" id="IPR008266">
    <property type="entry name" value="Tyr_kinase_AS"/>
</dbReference>
<evidence type="ECO:0000313" key="9">
    <source>
        <dbReference type="Proteomes" id="UP000054047"/>
    </source>
</evidence>
<feature type="region of interest" description="Disordered" evidence="6">
    <location>
        <begin position="200"/>
        <end position="276"/>
    </location>
</feature>
<evidence type="ECO:0000256" key="4">
    <source>
        <dbReference type="ARBA" id="ARBA00022777"/>
    </source>
</evidence>
<keyword evidence="2" id="KW-0808">Transferase</keyword>
<evidence type="ECO:0000313" key="8">
    <source>
        <dbReference type="EMBL" id="KIH66803.1"/>
    </source>
</evidence>
<dbReference type="Pfam" id="PF00069">
    <property type="entry name" value="Pkinase"/>
    <property type="match status" value="1"/>
</dbReference>
<dbReference type="AlphaFoldDB" id="A0A0C2DAP3"/>
<dbReference type="SUPFAM" id="SSF56112">
    <property type="entry name" value="Protein kinase-like (PK-like)"/>
    <property type="match status" value="1"/>
</dbReference>
<keyword evidence="9" id="KW-1185">Reference proteome</keyword>
<protein>
    <recommendedName>
        <fullName evidence="7">Protein kinase domain-containing protein</fullName>
    </recommendedName>
</protein>
<dbReference type="PANTHER" id="PTHR24345:SF91">
    <property type="entry name" value="SERINE_THREONINE-PROTEIN KINASE PLK4"/>
    <property type="match status" value="1"/>
</dbReference>
<name>A0A0C2DAP3_9BILA</name>
<dbReference type="PROSITE" id="PS00109">
    <property type="entry name" value="PROTEIN_KINASE_TYR"/>
    <property type="match status" value="1"/>
</dbReference>
<dbReference type="InterPro" id="IPR011009">
    <property type="entry name" value="Kinase-like_dom_sf"/>
</dbReference>
<dbReference type="GO" id="GO:0005634">
    <property type="term" value="C:nucleus"/>
    <property type="evidence" value="ECO:0007669"/>
    <property type="project" value="TreeGrafter"/>
</dbReference>
<dbReference type="OrthoDB" id="346907at2759"/>
<evidence type="ECO:0000256" key="2">
    <source>
        <dbReference type="ARBA" id="ARBA00022679"/>
    </source>
</evidence>
<gene>
    <name evidence="8" type="ORF">ANCDUO_02869</name>
</gene>
<keyword evidence="1" id="KW-0723">Serine/threonine-protein kinase</keyword>
<evidence type="ECO:0000256" key="5">
    <source>
        <dbReference type="ARBA" id="ARBA00022840"/>
    </source>
</evidence>
<dbReference type="Proteomes" id="UP000054047">
    <property type="component" value="Unassembled WGS sequence"/>
</dbReference>
<reference evidence="8 9" key="1">
    <citation type="submission" date="2013-12" db="EMBL/GenBank/DDBJ databases">
        <title>Draft genome of the parsitic nematode Ancylostoma duodenale.</title>
        <authorList>
            <person name="Mitreva M."/>
        </authorList>
    </citation>
    <scope>NUCLEOTIDE SEQUENCE [LARGE SCALE GENOMIC DNA]</scope>
    <source>
        <strain evidence="8 9">Zhejiang</strain>
    </source>
</reference>
<dbReference type="PROSITE" id="PS50011">
    <property type="entry name" value="PROTEIN_KINASE_DOM"/>
    <property type="match status" value="1"/>
</dbReference>
<accession>A0A0C2DAP3</accession>
<feature type="domain" description="Protein kinase" evidence="7">
    <location>
        <begin position="1"/>
        <end position="194"/>
    </location>
</feature>
<dbReference type="InterPro" id="IPR000719">
    <property type="entry name" value="Prot_kinase_dom"/>
</dbReference>
<evidence type="ECO:0000256" key="3">
    <source>
        <dbReference type="ARBA" id="ARBA00022741"/>
    </source>
</evidence>
<dbReference type="GO" id="GO:0004674">
    <property type="term" value="F:protein serine/threonine kinase activity"/>
    <property type="evidence" value="ECO:0007669"/>
    <property type="project" value="UniProtKB-KW"/>
</dbReference>
<keyword evidence="4" id="KW-0418">Kinase</keyword>
<evidence type="ECO:0000259" key="7">
    <source>
        <dbReference type="PROSITE" id="PS50011"/>
    </source>
</evidence>
<evidence type="ECO:0000256" key="1">
    <source>
        <dbReference type="ARBA" id="ARBA00022527"/>
    </source>
</evidence>
<sequence length="329" mass="36349">MELCELGSMRSYVKKNGPLSDRAAAYVLRQIISAVKYMHREGILHRDLSSGNVLISRIFSPEKISVKLCDFGLATHLRKGETACTVVGTPGYIAPQVFKQEYDQAADVYSLGGVLYTMLTGNDPPSKGPMRFDGLGLSAVELIESMMEQDAAKRIPLNVSWWIIAIMLLFHEIGQQWVIELHFDHKNVVGHENFQENGALTMTGHTNSRGDEPRPRRATSNPPTLSGRVRLTTGGAADSGFGSRSCGERRNMGWSGSHNHPHTTAARDSRASGEPPWPLPIHRCGGTRLVTAAGRVIFDKPLHLNVKRPLEHDPLIPMTRERDTAPLTR</sequence>